<dbReference type="PANTHER" id="PTHR35253:SF1">
    <property type="entry name" value="COILED-COIL DOMAIN-CONTAINING PROTEIN 152"/>
    <property type="match status" value="1"/>
</dbReference>
<dbReference type="Ensembl" id="ENSCPOT00000002796.3">
    <property type="protein sequence ID" value="ENSCPOP00000002507.3"/>
    <property type="gene ID" value="ENSCPOG00000002761.4"/>
</dbReference>
<proteinExistence type="predicted"/>
<dbReference type="Bgee" id="ENSCPOG00000002761">
    <property type="expression patterns" value="Expressed in liver and 12 other cell types or tissues"/>
</dbReference>
<dbReference type="VEuPathDB" id="HostDB:ENSCPOG00000002761"/>
<dbReference type="OMA" id="MTKLNCV"/>
<name>H0UZA8_CAVPO</name>
<dbReference type="EMBL" id="AAKN02031698">
    <property type="status" value="NOT_ANNOTATED_CDS"/>
    <property type="molecule type" value="Genomic_DNA"/>
</dbReference>
<protein>
    <submittedName>
        <fullName evidence="2">Coiled-coil domain containing 152</fullName>
    </submittedName>
</protein>
<dbReference type="OrthoDB" id="10053382at2759"/>
<reference evidence="3" key="1">
    <citation type="journal article" date="2011" name="Nature">
        <title>A high-resolution map of human evolutionary constraint using 29 mammals.</title>
        <authorList>
            <person name="Lindblad-Toh K."/>
            <person name="Garber M."/>
            <person name="Zuk O."/>
            <person name="Lin M.F."/>
            <person name="Parker B.J."/>
            <person name="Washietl S."/>
            <person name="Kheradpour P."/>
            <person name="Ernst J."/>
            <person name="Jordan G."/>
            <person name="Mauceli E."/>
            <person name="Ward L.D."/>
            <person name="Lowe C.B."/>
            <person name="Holloway A.K."/>
            <person name="Clamp M."/>
            <person name="Gnerre S."/>
            <person name="Alfoldi J."/>
            <person name="Beal K."/>
            <person name="Chang J."/>
            <person name="Clawson H."/>
            <person name="Cuff J."/>
            <person name="Di Palma F."/>
            <person name="Fitzgerald S."/>
            <person name="Flicek P."/>
            <person name="Guttman M."/>
            <person name="Hubisz M.J."/>
            <person name="Jaffe D.B."/>
            <person name="Jungreis I."/>
            <person name="Kent W.J."/>
            <person name="Kostka D."/>
            <person name="Lara M."/>
            <person name="Martins A.L."/>
            <person name="Massingham T."/>
            <person name="Moltke I."/>
            <person name="Raney B.J."/>
            <person name="Rasmussen M.D."/>
            <person name="Robinson J."/>
            <person name="Stark A."/>
            <person name="Vilella A.J."/>
            <person name="Wen J."/>
            <person name="Xie X."/>
            <person name="Zody M.C."/>
            <person name="Baldwin J."/>
            <person name="Bloom T."/>
            <person name="Chin C.W."/>
            <person name="Heiman D."/>
            <person name="Nicol R."/>
            <person name="Nusbaum C."/>
            <person name="Young S."/>
            <person name="Wilkinson J."/>
            <person name="Worley K.C."/>
            <person name="Kovar C.L."/>
            <person name="Muzny D.M."/>
            <person name="Gibbs R.A."/>
            <person name="Cree A."/>
            <person name="Dihn H.H."/>
            <person name="Fowler G."/>
            <person name="Jhangiani S."/>
            <person name="Joshi V."/>
            <person name="Lee S."/>
            <person name="Lewis L.R."/>
            <person name="Nazareth L.V."/>
            <person name="Okwuonu G."/>
            <person name="Santibanez J."/>
            <person name="Warren W.C."/>
            <person name="Mardis E.R."/>
            <person name="Weinstock G.M."/>
            <person name="Wilson R.K."/>
            <person name="Delehaunty K."/>
            <person name="Dooling D."/>
            <person name="Fronik C."/>
            <person name="Fulton L."/>
            <person name="Fulton B."/>
            <person name="Graves T."/>
            <person name="Minx P."/>
            <person name="Sodergren E."/>
            <person name="Birney E."/>
            <person name="Margulies E.H."/>
            <person name="Herrero J."/>
            <person name="Green E.D."/>
            <person name="Haussler D."/>
            <person name="Siepel A."/>
            <person name="Goldman N."/>
            <person name="Pollard K.S."/>
            <person name="Pedersen J.S."/>
            <person name="Lander E.S."/>
            <person name="Kellis M."/>
        </authorList>
    </citation>
    <scope>NUCLEOTIDE SEQUENCE [LARGE SCALE GENOMIC DNA]</scope>
    <source>
        <strain evidence="3">2N</strain>
    </source>
</reference>
<dbReference type="Proteomes" id="UP000005447">
    <property type="component" value="Unassembled WGS sequence"/>
</dbReference>
<dbReference type="HOGENOM" id="CLU_090538_1_0_1"/>
<dbReference type="PANTHER" id="PTHR35253">
    <property type="entry name" value="COILED-COIL DOMAIN-CONTAINING PROTEIN 152"/>
    <property type="match status" value="1"/>
</dbReference>
<organism evidence="2 3">
    <name type="scientific">Cavia porcellus</name>
    <name type="common">Guinea pig</name>
    <dbReference type="NCBI Taxonomy" id="10141"/>
    <lineage>
        <taxon>Eukaryota</taxon>
        <taxon>Metazoa</taxon>
        <taxon>Chordata</taxon>
        <taxon>Craniata</taxon>
        <taxon>Vertebrata</taxon>
        <taxon>Euteleostomi</taxon>
        <taxon>Mammalia</taxon>
        <taxon>Eutheria</taxon>
        <taxon>Euarchontoglires</taxon>
        <taxon>Glires</taxon>
        <taxon>Rodentia</taxon>
        <taxon>Hystricomorpha</taxon>
        <taxon>Caviidae</taxon>
        <taxon>Cavia</taxon>
    </lineage>
</organism>
<feature type="coiled-coil region" evidence="1">
    <location>
        <begin position="83"/>
        <end position="186"/>
    </location>
</feature>
<dbReference type="InParanoid" id="H0UZA8"/>
<reference evidence="2" key="2">
    <citation type="submission" date="2025-08" db="UniProtKB">
        <authorList>
            <consortium name="Ensembl"/>
        </authorList>
    </citation>
    <scope>IDENTIFICATION</scope>
    <source>
        <strain evidence="2">2N</strain>
    </source>
</reference>
<gene>
    <name evidence="2" type="primary">CCDC152</name>
</gene>
<dbReference type="AlphaFoldDB" id="H0UZA8"/>
<dbReference type="GeneTree" id="ENSGT00390000010075"/>
<sequence length="253" mass="30046">MDQSSNECTKKISNVNIDKLIKDFSQIEKKMIETSGKNNILEIQLEKTTCLLKVIQTKETSFKKECAALHDMIKGLQQTIEYQHNLKGENEELKRNADLAKEKLKSQEQEHMNNIAKLEYEMKIKEEQHKVEISRLYQDMQKKVELNEEKHKDLIKKKEKEISELTEKLLSQEKEKQNEIIKLQLEFDAKLARFQTKSKSYPDAISPQSIYRRKLQHLQQEKNKEIAILRDTIHDLEQRLSIGKDSHLKRRRF</sequence>
<reference evidence="2" key="3">
    <citation type="submission" date="2025-09" db="UniProtKB">
        <authorList>
            <consortium name="Ensembl"/>
        </authorList>
    </citation>
    <scope>IDENTIFICATION</scope>
    <source>
        <strain evidence="2">2N</strain>
    </source>
</reference>
<dbReference type="eggNOG" id="ENOG502QRE3">
    <property type="taxonomic scope" value="Eukaryota"/>
</dbReference>
<evidence type="ECO:0000256" key="1">
    <source>
        <dbReference type="SAM" id="Coils"/>
    </source>
</evidence>
<dbReference type="EMBL" id="AAKN02031700">
    <property type="status" value="NOT_ANNOTATED_CDS"/>
    <property type="molecule type" value="Genomic_DNA"/>
</dbReference>
<dbReference type="EMBL" id="AAKN02031699">
    <property type="status" value="NOT_ANNOTATED_CDS"/>
    <property type="molecule type" value="Genomic_DNA"/>
</dbReference>
<evidence type="ECO:0000313" key="2">
    <source>
        <dbReference type="Ensembl" id="ENSCPOP00000002507.3"/>
    </source>
</evidence>
<keyword evidence="1" id="KW-0175">Coiled coil</keyword>
<accession>H0UZA8</accession>
<evidence type="ECO:0000313" key="3">
    <source>
        <dbReference type="Proteomes" id="UP000005447"/>
    </source>
</evidence>
<dbReference type="InterPro" id="IPR038827">
    <property type="entry name" value="CCDC152"/>
</dbReference>
<keyword evidence="3" id="KW-1185">Reference proteome</keyword>